<evidence type="ECO:0000256" key="4">
    <source>
        <dbReference type="ARBA" id="ARBA00023004"/>
    </source>
</evidence>
<comment type="similarity">
    <text evidence="1">Belongs to the carotenoid oxygenase family.</text>
</comment>
<feature type="binding site" evidence="5">
    <location>
        <position position="547"/>
    </location>
    <ligand>
        <name>Fe cation</name>
        <dbReference type="ChEBI" id="CHEBI:24875"/>
        <note>catalytic</note>
    </ligand>
</feature>
<gene>
    <name evidence="7" type="ORF">CTEN210_13275</name>
</gene>
<organism evidence="7 8">
    <name type="scientific">Chaetoceros tenuissimus</name>
    <dbReference type="NCBI Taxonomy" id="426638"/>
    <lineage>
        <taxon>Eukaryota</taxon>
        <taxon>Sar</taxon>
        <taxon>Stramenopiles</taxon>
        <taxon>Ochrophyta</taxon>
        <taxon>Bacillariophyta</taxon>
        <taxon>Coscinodiscophyceae</taxon>
        <taxon>Chaetocerotophycidae</taxon>
        <taxon>Chaetocerotales</taxon>
        <taxon>Chaetocerotaceae</taxon>
        <taxon>Chaetoceros</taxon>
    </lineage>
</organism>
<dbReference type="Pfam" id="PF03055">
    <property type="entry name" value="RPE65"/>
    <property type="match status" value="1"/>
</dbReference>
<name>A0AAD3D310_9STRA</name>
<keyword evidence="8" id="KW-1185">Reference proteome</keyword>
<feature type="binding site" evidence="5">
    <location>
        <position position="224"/>
    </location>
    <ligand>
        <name>Fe cation</name>
        <dbReference type="ChEBI" id="CHEBI:24875"/>
        <note>catalytic</note>
    </ligand>
</feature>
<evidence type="ECO:0000256" key="3">
    <source>
        <dbReference type="ARBA" id="ARBA00023002"/>
    </source>
</evidence>
<evidence type="ECO:0000256" key="1">
    <source>
        <dbReference type="ARBA" id="ARBA00006787"/>
    </source>
</evidence>
<comment type="caution">
    <text evidence="7">The sequence shown here is derived from an EMBL/GenBank/DDBJ whole genome shotgun (WGS) entry which is preliminary data.</text>
</comment>
<feature type="chain" id="PRO_5042080195" description="Carotenoid oxygenase" evidence="6">
    <location>
        <begin position="21"/>
        <end position="551"/>
    </location>
</feature>
<dbReference type="InterPro" id="IPR004294">
    <property type="entry name" value="Carotenoid_Oase"/>
</dbReference>
<feature type="binding site" evidence="5">
    <location>
        <position position="277"/>
    </location>
    <ligand>
        <name>Fe cation</name>
        <dbReference type="ChEBI" id="CHEBI:24875"/>
        <note>catalytic</note>
    </ligand>
</feature>
<keyword evidence="3" id="KW-0560">Oxidoreductase</keyword>
<feature type="binding site" evidence="5">
    <location>
        <position position="343"/>
    </location>
    <ligand>
        <name>Fe cation</name>
        <dbReference type="ChEBI" id="CHEBI:24875"/>
        <note>catalytic</note>
    </ligand>
</feature>
<dbReference type="GO" id="GO:0046872">
    <property type="term" value="F:metal ion binding"/>
    <property type="evidence" value="ECO:0007669"/>
    <property type="project" value="UniProtKB-KW"/>
</dbReference>
<dbReference type="GO" id="GO:0010436">
    <property type="term" value="F:carotenoid dioxygenase activity"/>
    <property type="evidence" value="ECO:0007669"/>
    <property type="project" value="TreeGrafter"/>
</dbReference>
<evidence type="ECO:0000313" key="7">
    <source>
        <dbReference type="EMBL" id="GFH56799.1"/>
    </source>
</evidence>
<proteinExistence type="inferred from homology"/>
<reference evidence="7 8" key="1">
    <citation type="journal article" date="2021" name="Sci. Rep.">
        <title>The genome of the diatom Chaetoceros tenuissimus carries an ancient integrated fragment of an extant virus.</title>
        <authorList>
            <person name="Hongo Y."/>
            <person name="Kimura K."/>
            <person name="Takaki Y."/>
            <person name="Yoshida Y."/>
            <person name="Baba S."/>
            <person name="Kobayashi G."/>
            <person name="Nagasaki K."/>
            <person name="Hano T."/>
            <person name="Tomaru Y."/>
        </authorList>
    </citation>
    <scope>NUCLEOTIDE SEQUENCE [LARGE SCALE GENOMIC DNA]</scope>
    <source>
        <strain evidence="7 8">NIES-3715</strain>
    </source>
</reference>
<dbReference type="PANTHER" id="PTHR10543:SF24">
    <property type="entry name" value="CAROTENOID ISOMEROOXYGENASE"/>
    <property type="match status" value="1"/>
</dbReference>
<dbReference type="AlphaFoldDB" id="A0AAD3D310"/>
<evidence type="ECO:0000256" key="2">
    <source>
        <dbReference type="ARBA" id="ARBA00022723"/>
    </source>
</evidence>
<dbReference type="Proteomes" id="UP001054902">
    <property type="component" value="Unassembled WGS sequence"/>
</dbReference>
<comment type="cofactor">
    <cofactor evidence="5">
        <name>Fe(2+)</name>
        <dbReference type="ChEBI" id="CHEBI:29033"/>
    </cofactor>
    <text evidence="5">Binds 1 Fe(2+) ion per subunit.</text>
</comment>
<accession>A0AAD3D310</accession>
<keyword evidence="4 5" id="KW-0408">Iron</keyword>
<sequence length="551" mass="61644">MSTRIIVLLSLLFLFQEITGFAFIVPKKALKKINTNFEEWISDSISETSRKQLLIEGTIPSYVKGTLFRNGGGQWTNGDDMCTHIFDGLAKVSSYEIDQEEKGETKVYFQTKFIKSNWYKKVTQSKGIPASISIGPIAEKNSEKIKANVWRNIMAIVNMISFDNPCVNIWNYNSDVKNIDQVSAITDAPPRAQISTKDLSTISSSPLAPSTSGLQGYELFCTTHPEYSKMEKGVTYNIGVELGLNGPTVIVTEERDDSRARAVVARSDAIDGIPYYHSFGVTGKYATVVLQPLRGNLDIGRILKEGYFSVMEELDYTQVLVFDLENGQMVLDQKIDEKVFFYHSISAAEDLSRNGEHKVSIRLCAYKTPDIITGEHQFMKLDQCTGENGKEGRDLISKGGTFCDITCNLKDSLVTVDWKEDIQQGFELPTTRYSRASGIDALRSRHPRYAYAYSAFANGSNEYDSWGLFKFDTENNCIDGTYQQDSRYVSEPIFVADPNGSDEDDGVLLSQIFDGNRLETALLVLDAKTMKVLGTAWTGQRSPMDFHGTFV</sequence>
<dbReference type="EMBL" id="BLLK01000056">
    <property type="protein sequence ID" value="GFH56799.1"/>
    <property type="molecule type" value="Genomic_DNA"/>
</dbReference>
<evidence type="ECO:0008006" key="9">
    <source>
        <dbReference type="Google" id="ProtNLM"/>
    </source>
</evidence>
<evidence type="ECO:0000313" key="8">
    <source>
        <dbReference type="Proteomes" id="UP001054902"/>
    </source>
</evidence>
<evidence type="ECO:0000256" key="6">
    <source>
        <dbReference type="SAM" id="SignalP"/>
    </source>
</evidence>
<protein>
    <recommendedName>
        <fullName evidence="9">Carotenoid oxygenase</fullName>
    </recommendedName>
</protein>
<keyword evidence="2 5" id="KW-0479">Metal-binding</keyword>
<evidence type="ECO:0000256" key="5">
    <source>
        <dbReference type="PIRSR" id="PIRSR604294-1"/>
    </source>
</evidence>
<feature type="signal peptide" evidence="6">
    <location>
        <begin position="1"/>
        <end position="20"/>
    </location>
</feature>
<dbReference type="PANTHER" id="PTHR10543">
    <property type="entry name" value="BETA-CAROTENE DIOXYGENASE"/>
    <property type="match status" value="1"/>
</dbReference>
<dbReference type="GO" id="GO:0016121">
    <property type="term" value="P:carotene catabolic process"/>
    <property type="evidence" value="ECO:0007669"/>
    <property type="project" value="TreeGrafter"/>
</dbReference>
<keyword evidence="6" id="KW-0732">Signal</keyword>